<dbReference type="AlphaFoldDB" id="A0A2P6AU16"/>
<protein>
    <submittedName>
        <fullName evidence="1">Glutamyl-tRNA amidotransferase</fullName>
    </submittedName>
</protein>
<keyword evidence="2" id="KW-1185">Reference proteome</keyword>
<dbReference type="EMBL" id="PTQZ01000041">
    <property type="protein sequence ID" value="PQA48584.1"/>
    <property type="molecule type" value="Genomic_DNA"/>
</dbReference>
<dbReference type="Pfam" id="PF09424">
    <property type="entry name" value="YqeY"/>
    <property type="match status" value="1"/>
</dbReference>
<dbReference type="GO" id="GO:0016884">
    <property type="term" value="F:carbon-nitrogen ligase activity, with glutamine as amido-N-donor"/>
    <property type="evidence" value="ECO:0007669"/>
    <property type="project" value="InterPro"/>
</dbReference>
<dbReference type="GO" id="GO:0016740">
    <property type="term" value="F:transferase activity"/>
    <property type="evidence" value="ECO:0007669"/>
    <property type="project" value="UniProtKB-KW"/>
</dbReference>
<gene>
    <name evidence="1" type="ORF">C5O18_03095</name>
</gene>
<dbReference type="InterPro" id="IPR019004">
    <property type="entry name" value="YqeY/Aim41"/>
</dbReference>
<dbReference type="InterPro" id="IPR042184">
    <property type="entry name" value="YqeY/Aim41_N"/>
</dbReference>
<dbReference type="Gene3D" id="1.10.10.410">
    <property type="match status" value="1"/>
</dbReference>
<evidence type="ECO:0000313" key="1">
    <source>
        <dbReference type="EMBL" id="PQA48584.1"/>
    </source>
</evidence>
<dbReference type="InterPro" id="IPR023168">
    <property type="entry name" value="GatB_Yqey_C_2"/>
</dbReference>
<keyword evidence="1" id="KW-0808">Transferase</keyword>
<dbReference type="OrthoDB" id="9788127at2"/>
<dbReference type="Gene3D" id="1.10.1510.10">
    <property type="entry name" value="Uncharacterised protein YqeY/AIM41 PF09424, N-terminal domain"/>
    <property type="match status" value="1"/>
</dbReference>
<accession>A0A2P6AU16</accession>
<dbReference type="Proteomes" id="UP000243900">
    <property type="component" value="Unassembled WGS sequence"/>
</dbReference>
<comment type="caution">
    <text evidence="1">The sequence shown here is derived from an EMBL/GenBank/DDBJ whole genome shotgun (WGS) entry which is preliminary data.</text>
</comment>
<dbReference type="SUPFAM" id="SSF89095">
    <property type="entry name" value="GatB/YqeY motif"/>
    <property type="match status" value="1"/>
</dbReference>
<reference evidence="2" key="1">
    <citation type="submission" date="2018-02" db="EMBL/GenBank/DDBJ databases">
        <title>Genome sequencing of Solimonas sp. HR-BB.</title>
        <authorList>
            <person name="Lee Y."/>
            <person name="Jeon C.O."/>
        </authorList>
    </citation>
    <scope>NUCLEOTIDE SEQUENCE [LARGE SCALE GENOMIC DNA]</scope>
    <source>
        <strain evidence="2">HR-E</strain>
    </source>
</reference>
<evidence type="ECO:0000313" key="2">
    <source>
        <dbReference type="Proteomes" id="UP000243900"/>
    </source>
</evidence>
<dbReference type="PANTHER" id="PTHR28055">
    <property type="entry name" value="ALTERED INHERITANCE OF MITOCHONDRIA PROTEIN 41, MITOCHONDRIAL"/>
    <property type="match status" value="1"/>
</dbReference>
<proteinExistence type="predicted"/>
<organism evidence="1 2">
    <name type="scientific">Amnimonas aquatica</name>
    <dbReference type="NCBI Taxonomy" id="2094561"/>
    <lineage>
        <taxon>Bacteria</taxon>
        <taxon>Pseudomonadati</taxon>
        <taxon>Pseudomonadota</taxon>
        <taxon>Gammaproteobacteria</taxon>
        <taxon>Moraxellales</taxon>
        <taxon>Moraxellaceae</taxon>
        <taxon>Amnimonas</taxon>
    </lineage>
</organism>
<dbReference type="InterPro" id="IPR003789">
    <property type="entry name" value="Asn/Gln_tRNA_amidoTrase-B-like"/>
</dbReference>
<sequence length="152" mass="16492">MSAQPTLKARLTESMKDAMRSQDKDSLGVIRMALAAFKQIEVDERIELDDARSLAVLEKLVKQRRESATAFESAGRQELAAREQAEIVVLQRFLPVPLSEDELAALISAAIAEAGATSARDMGKVMNLLRPMVAGRADVGALSQLVKTRLAS</sequence>
<dbReference type="RefSeq" id="WP_105191398.1">
    <property type="nucleotide sequence ID" value="NZ_PTQZ01000041.1"/>
</dbReference>
<dbReference type="PANTHER" id="PTHR28055:SF1">
    <property type="entry name" value="ALTERED INHERITANCE OF MITOCHONDRIA PROTEIN 41, MITOCHONDRIAL"/>
    <property type="match status" value="1"/>
</dbReference>
<name>A0A2P6AU16_9GAMM</name>